<dbReference type="AlphaFoldDB" id="A0AAJ7N4R9"/>
<gene>
    <name evidence="8" type="primary">LOC108623527</name>
</gene>
<feature type="domain" description="PNK FHA" evidence="6">
    <location>
        <begin position="9"/>
        <end position="78"/>
    </location>
</feature>
<dbReference type="Gene3D" id="3.40.50.300">
    <property type="entry name" value="P-loop containing nucleotide triphosphate hydrolases"/>
    <property type="match status" value="1"/>
</dbReference>
<proteinExistence type="predicted"/>
<evidence type="ECO:0000313" key="8">
    <source>
        <dbReference type="RefSeq" id="XP_017877577.1"/>
    </source>
</evidence>
<keyword evidence="2" id="KW-0227">DNA damage</keyword>
<evidence type="ECO:0000256" key="3">
    <source>
        <dbReference type="ARBA" id="ARBA00022801"/>
    </source>
</evidence>
<comment type="subcellular location">
    <subcellularLocation>
        <location evidence="1">Nucleus</location>
    </subcellularLocation>
</comment>
<dbReference type="GO" id="GO:0003690">
    <property type="term" value="F:double-stranded DNA binding"/>
    <property type="evidence" value="ECO:0007669"/>
    <property type="project" value="TreeGrafter"/>
</dbReference>
<evidence type="ECO:0000256" key="2">
    <source>
        <dbReference type="ARBA" id="ARBA00022763"/>
    </source>
</evidence>
<dbReference type="InterPro" id="IPR008984">
    <property type="entry name" value="SMAD_FHA_dom_sf"/>
</dbReference>
<name>A0AAJ7N4R9_9HYME</name>
<dbReference type="Gene3D" id="2.60.200.20">
    <property type="match status" value="1"/>
</dbReference>
<dbReference type="PANTHER" id="PTHR12083:SF9">
    <property type="entry name" value="BIFUNCTIONAL POLYNUCLEOTIDE PHOSPHATASE_KINASE"/>
    <property type="match status" value="1"/>
</dbReference>
<evidence type="ECO:0000259" key="6">
    <source>
        <dbReference type="Pfam" id="PF17913"/>
    </source>
</evidence>
<dbReference type="KEGG" id="ccal:108623527"/>
<dbReference type="InterPro" id="IPR013954">
    <property type="entry name" value="PNK3P"/>
</dbReference>
<dbReference type="InterPro" id="IPR006549">
    <property type="entry name" value="HAD-SF_hydro_IIIA"/>
</dbReference>
<dbReference type="SUPFAM" id="SSF49879">
    <property type="entry name" value="SMAD/FHA domain"/>
    <property type="match status" value="1"/>
</dbReference>
<dbReference type="InterPro" id="IPR036412">
    <property type="entry name" value="HAD-like_sf"/>
</dbReference>
<dbReference type="InterPro" id="IPR006551">
    <property type="entry name" value="Polynucleotide_phosphatase"/>
</dbReference>
<dbReference type="GO" id="GO:0046403">
    <property type="term" value="F:polynucleotide 3'-phosphatase activity"/>
    <property type="evidence" value="ECO:0007669"/>
    <property type="project" value="TreeGrafter"/>
</dbReference>
<keyword evidence="3" id="KW-0378">Hydrolase</keyword>
<dbReference type="InterPro" id="IPR027417">
    <property type="entry name" value="P-loop_NTPase"/>
</dbReference>
<dbReference type="FunFam" id="3.40.50.300:FF:000737">
    <property type="entry name" value="Bifunctional polynucleotide phosphatase/kinase"/>
    <property type="match status" value="1"/>
</dbReference>
<dbReference type="PANTHER" id="PTHR12083">
    <property type="entry name" value="BIFUNCTIONAL POLYNUCLEOTIDE PHOSPHATASE/KINASE"/>
    <property type="match status" value="1"/>
</dbReference>
<dbReference type="GO" id="GO:0005634">
    <property type="term" value="C:nucleus"/>
    <property type="evidence" value="ECO:0007669"/>
    <property type="project" value="UniProtKB-SubCell"/>
</dbReference>
<dbReference type="SUPFAM" id="SSF56784">
    <property type="entry name" value="HAD-like"/>
    <property type="match status" value="1"/>
</dbReference>
<evidence type="ECO:0000256" key="1">
    <source>
        <dbReference type="ARBA" id="ARBA00004123"/>
    </source>
</evidence>
<dbReference type="CTD" id="11284"/>
<organism evidence="7 8">
    <name type="scientific">Ceratina calcarata</name>
    <dbReference type="NCBI Taxonomy" id="156304"/>
    <lineage>
        <taxon>Eukaryota</taxon>
        <taxon>Metazoa</taxon>
        <taxon>Ecdysozoa</taxon>
        <taxon>Arthropoda</taxon>
        <taxon>Hexapoda</taxon>
        <taxon>Insecta</taxon>
        <taxon>Pterygota</taxon>
        <taxon>Neoptera</taxon>
        <taxon>Endopterygota</taxon>
        <taxon>Hymenoptera</taxon>
        <taxon>Apocrita</taxon>
        <taxon>Aculeata</taxon>
        <taxon>Apoidea</taxon>
        <taxon>Anthophila</taxon>
        <taxon>Apidae</taxon>
        <taxon>Ceratina</taxon>
        <taxon>Zadontomerus</taxon>
    </lineage>
</organism>
<keyword evidence="4" id="KW-0234">DNA repair</keyword>
<dbReference type="RefSeq" id="XP_017877577.1">
    <property type="nucleotide sequence ID" value="XM_018022088.2"/>
</dbReference>
<dbReference type="Gene3D" id="3.40.50.1000">
    <property type="entry name" value="HAD superfamily/HAD-like"/>
    <property type="match status" value="1"/>
</dbReference>
<dbReference type="Pfam" id="PF08645">
    <property type="entry name" value="PNK3P"/>
    <property type="match status" value="1"/>
</dbReference>
<dbReference type="SUPFAM" id="SSF52540">
    <property type="entry name" value="P-loop containing nucleoside triphosphate hydrolases"/>
    <property type="match status" value="1"/>
</dbReference>
<sequence>MNQKEAKSCYLISVDKTLQSVYLPHKKSITLGRCPETGITNTQCSKEQVLLYADYQKYTVTVLQLGKQSCGFNGFKTVKENKYVGKHDYRLEMLYGKYAYHIEFNPPPPKTIVEKRMRESDESEVKVQSKMAKFDANDAGTSHKEAETTRNSQGILKYMLSKETCKDIDVKEKSTWESIESGSLLIYTTKDVEARSKIAAYDLDSTLIKPKSGLVFPKNPDDWQLIYPTVPGKLKQLHSDGYKIVIFTNQASIGSGRLNAKHFLYKIKNITQRIGVPMQIFVATTYNKYRKPMIGMWQRLEQKNDSVPIDKDNSFYIGDSAGRAANWAPGKKKDHSSADRLLALNLSLKFQTPEEHFLGHKPAPFILPVFNPRQLSNTDVCPGTSINSSSQEIVLMVGCPGSGKSYFVKNYLKDYGYVNRDTLGSWQKCIAAMENHITQKISVVIDNTNPDRSSRKRYIEIGTKYNVPIRCFVMSTTIEHAKHNNKFRELTDPTHAKVTDVIIDTYMKSYEQPCLTEGFTEIVNVNFVPQFQKEEHRQIYEMYLLEK</sequence>
<keyword evidence="7" id="KW-1185">Reference proteome</keyword>
<dbReference type="Pfam" id="PF17913">
    <property type="entry name" value="FHA_2"/>
    <property type="match status" value="1"/>
</dbReference>
<dbReference type="GeneID" id="108623527"/>
<dbReference type="NCBIfam" id="TIGR01662">
    <property type="entry name" value="HAD-SF-IIIA"/>
    <property type="match status" value="1"/>
</dbReference>
<dbReference type="GO" id="GO:0006281">
    <property type="term" value="P:DNA repair"/>
    <property type="evidence" value="ECO:0007669"/>
    <property type="project" value="UniProtKB-KW"/>
</dbReference>
<dbReference type="Proteomes" id="UP000694925">
    <property type="component" value="Unplaced"/>
</dbReference>
<evidence type="ECO:0000256" key="5">
    <source>
        <dbReference type="ARBA" id="ARBA00023242"/>
    </source>
</evidence>
<dbReference type="FunFam" id="3.40.50.1000:FF:000078">
    <property type="entry name" value="Bifunctional polynucleotide phosphatase/kinase"/>
    <property type="match status" value="1"/>
</dbReference>
<dbReference type="InterPro" id="IPR041388">
    <property type="entry name" value="FHA_2"/>
</dbReference>
<reference evidence="8" key="1">
    <citation type="submission" date="2025-08" db="UniProtKB">
        <authorList>
            <consortium name="RefSeq"/>
        </authorList>
    </citation>
    <scope>IDENTIFICATION</scope>
    <source>
        <tissue evidence="8">Whole body</tissue>
    </source>
</reference>
<dbReference type="InterPro" id="IPR023214">
    <property type="entry name" value="HAD_sf"/>
</dbReference>
<keyword evidence="5" id="KW-0539">Nucleus</keyword>
<evidence type="ECO:0000313" key="7">
    <source>
        <dbReference type="Proteomes" id="UP000694925"/>
    </source>
</evidence>
<accession>A0AAJ7N4R9</accession>
<dbReference type="Pfam" id="PF13671">
    <property type="entry name" value="AAA_33"/>
    <property type="match status" value="1"/>
</dbReference>
<dbReference type="GO" id="GO:0046404">
    <property type="term" value="F:ATP-dependent polydeoxyribonucleotide 5'-hydroxyl-kinase activity"/>
    <property type="evidence" value="ECO:0007669"/>
    <property type="project" value="TreeGrafter"/>
</dbReference>
<protein>
    <submittedName>
        <fullName evidence="8">Uncharacterized protein F21D5.5</fullName>
    </submittedName>
</protein>
<dbReference type="CDD" id="cd01625">
    <property type="entry name" value="HAD_PNP"/>
    <property type="match status" value="1"/>
</dbReference>
<evidence type="ECO:0000256" key="4">
    <source>
        <dbReference type="ARBA" id="ARBA00023204"/>
    </source>
</evidence>
<dbReference type="NCBIfam" id="TIGR01664">
    <property type="entry name" value="DNA-3'-Pase"/>
    <property type="match status" value="1"/>
</dbReference>